<dbReference type="InterPro" id="IPR007332">
    <property type="entry name" value="DUF411"/>
</dbReference>
<reference evidence="1" key="2">
    <citation type="submission" date="2020-09" db="EMBL/GenBank/DDBJ databases">
        <authorList>
            <person name="Sun Q."/>
            <person name="Zhou Y."/>
        </authorList>
    </citation>
    <scope>NUCLEOTIDE SEQUENCE</scope>
    <source>
        <strain evidence="1">CGMCC 1.15367</strain>
    </source>
</reference>
<comment type="caution">
    <text evidence="1">The sequence shown here is derived from an EMBL/GenBank/DDBJ whole genome shotgun (WGS) entry which is preliminary data.</text>
</comment>
<dbReference type="EMBL" id="BMIQ01000007">
    <property type="protein sequence ID" value="GGE16377.1"/>
    <property type="molecule type" value="Genomic_DNA"/>
</dbReference>
<organism evidence="1 2">
    <name type="scientific">Aureimonas endophytica</name>
    <dbReference type="NCBI Taxonomy" id="2027858"/>
    <lineage>
        <taxon>Bacteria</taxon>
        <taxon>Pseudomonadati</taxon>
        <taxon>Pseudomonadota</taxon>
        <taxon>Alphaproteobacteria</taxon>
        <taxon>Hyphomicrobiales</taxon>
        <taxon>Aurantimonadaceae</taxon>
        <taxon>Aureimonas</taxon>
    </lineage>
</organism>
<dbReference type="Pfam" id="PF04214">
    <property type="entry name" value="DUF411"/>
    <property type="match status" value="1"/>
</dbReference>
<sequence>MARQKRLLGVLEAVESCHTARIGGYVIEGHVPMDGVDRLMSTGRGLRASRHRACQRDRPAWQDPKARSDVLSFGDVSTAPGVFYRAGRE</sequence>
<dbReference type="RefSeq" id="WP_051091529.1">
    <property type="nucleotide sequence ID" value="NZ_BMIQ01000007.1"/>
</dbReference>
<reference evidence="1" key="1">
    <citation type="journal article" date="2014" name="Int. J. Syst. Evol. Microbiol.">
        <title>Complete genome sequence of Corynebacterium casei LMG S-19264T (=DSM 44701T), isolated from a smear-ripened cheese.</title>
        <authorList>
            <consortium name="US DOE Joint Genome Institute (JGI-PGF)"/>
            <person name="Walter F."/>
            <person name="Albersmeier A."/>
            <person name="Kalinowski J."/>
            <person name="Ruckert C."/>
        </authorList>
    </citation>
    <scope>NUCLEOTIDE SEQUENCE</scope>
    <source>
        <strain evidence="1">CGMCC 1.15367</strain>
    </source>
</reference>
<dbReference type="AlphaFoldDB" id="A0A916ZVV5"/>
<keyword evidence="2" id="KW-1185">Reference proteome</keyword>
<proteinExistence type="predicted"/>
<protein>
    <submittedName>
        <fullName evidence="1">Uncharacterized protein</fullName>
    </submittedName>
</protein>
<name>A0A916ZVV5_9HYPH</name>
<evidence type="ECO:0000313" key="1">
    <source>
        <dbReference type="EMBL" id="GGE16377.1"/>
    </source>
</evidence>
<accession>A0A916ZVV5</accession>
<dbReference type="Proteomes" id="UP000644699">
    <property type="component" value="Unassembled WGS sequence"/>
</dbReference>
<gene>
    <name evidence="1" type="ORF">GCM10011390_39300</name>
</gene>
<evidence type="ECO:0000313" key="2">
    <source>
        <dbReference type="Proteomes" id="UP000644699"/>
    </source>
</evidence>